<name>A0A0C3SFX5_PHLG1</name>
<dbReference type="EMBL" id="KN840438">
    <property type="protein sequence ID" value="KIP12845.1"/>
    <property type="molecule type" value="Genomic_DNA"/>
</dbReference>
<proteinExistence type="predicted"/>
<gene>
    <name evidence="1" type="ORF">PHLGIDRAFT_113433</name>
</gene>
<dbReference type="OrthoDB" id="5597211at2759"/>
<reference evidence="1 2" key="1">
    <citation type="journal article" date="2014" name="PLoS Genet.">
        <title>Analysis of the Phlebiopsis gigantea genome, transcriptome and secretome provides insight into its pioneer colonization strategies of wood.</title>
        <authorList>
            <person name="Hori C."/>
            <person name="Ishida T."/>
            <person name="Igarashi K."/>
            <person name="Samejima M."/>
            <person name="Suzuki H."/>
            <person name="Master E."/>
            <person name="Ferreira P."/>
            <person name="Ruiz-Duenas F.J."/>
            <person name="Held B."/>
            <person name="Canessa P."/>
            <person name="Larrondo L.F."/>
            <person name="Schmoll M."/>
            <person name="Druzhinina I.S."/>
            <person name="Kubicek C.P."/>
            <person name="Gaskell J.A."/>
            <person name="Kersten P."/>
            <person name="St John F."/>
            <person name="Glasner J."/>
            <person name="Sabat G."/>
            <person name="Splinter BonDurant S."/>
            <person name="Syed K."/>
            <person name="Yadav J."/>
            <person name="Mgbeahuruike A.C."/>
            <person name="Kovalchuk A."/>
            <person name="Asiegbu F.O."/>
            <person name="Lackner G."/>
            <person name="Hoffmeister D."/>
            <person name="Rencoret J."/>
            <person name="Gutierrez A."/>
            <person name="Sun H."/>
            <person name="Lindquist E."/>
            <person name="Barry K."/>
            <person name="Riley R."/>
            <person name="Grigoriev I.V."/>
            <person name="Henrissat B."/>
            <person name="Kues U."/>
            <person name="Berka R.M."/>
            <person name="Martinez A.T."/>
            <person name="Covert S.F."/>
            <person name="Blanchette R.A."/>
            <person name="Cullen D."/>
        </authorList>
    </citation>
    <scope>NUCLEOTIDE SEQUENCE [LARGE SCALE GENOMIC DNA]</scope>
    <source>
        <strain evidence="1 2">11061_1 CR5-6</strain>
    </source>
</reference>
<evidence type="ECO:0000313" key="2">
    <source>
        <dbReference type="Proteomes" id="UP000053257"/>
    </source>
</evidence>
<protein>
    <submittedName>
        <fullName evidence="1">Uncharacterized protein</fullName>
    </submittedName>
</protein>
<keyword evidence="2" id="KW-1185">Reference proteome</keyword>
<dbReference type="HOGENOM" id="CLU_113797_0_0_1"/>
<dbReference type="Proteomes" id="UP000053257">
    <property type="component" value="Unassembled WGS sequence"/>
</dbReference>
<accession>A0A0C3SFX5</accession>
<organism evidence="1 2">
    <name type="scientific">Phlebiopsis gigantea (strain 11061_1 CR5-6)</name>
    <name type="common">White-rot fungus</name>
    <name type="synonym">Peniophora gigantea</name>
    <dbReference type="NCBI Taxonomy" id="745531"/>
    <lineage>
        <taxon>Eukaryota</taxon>
        <taxon>Fungi</taxon>
        <taxon>Dikarya</taxon>
        <taxon>Basidiomycota</taxon>
        <taxon>Agaricomycotina</taxon>
        <taxon>Agaricomycetes</taxon>
        <taxon>Polyporales</taxon>
        <taxon>Phanerochaetaceae</taxon>
        <taxon>Phlebiopsis</taxon>
    </lineage>
</organism>
<evidence type="ECO:0000313" key="1">
    <source>
        <dbReference type="EMBL" id="KIP12845.1"/>
    </source>
</evidence>
<dbReference type="AlphaFoldDB" id="A0A0C3SFX5"/>
<sequence>MLSRILRTSGARRTAFALRYVASKATNNIKPPSHTLPSASTLPPAKMRALISLYHNADRFITPATLSQSIDEAFIKKVDQYYSSNEISRSELEYDLKDRRALPRIGEGKEQLANKQIATDQRNIWSGQESVRENEVRSALFGMTGRGRPGWEVLEEEHERIQQHIRTDREAKEAAAQEA</sequence>